<protein>
    <submittedName>
        <fullName evidence="1">Uncharacterized protein</fullName>
    </submittedName>
</protein>
<accession>A0A326U9V6</accession>
<keyword evidence="2" id="KW-1185">Reference proteome</keyword>
<organism evidence="1 2">
    <name type="scientific">Thermosporothrix hazakensis</name>
    <dbReference type="NCBI Taxonomy" id="644383"/>
    <lineage>
        <taxon>Bacteria</taxon>
        <taxon>Bacillati</taxon>
        <taxon>Chloroflexota</taxon>
        <taxon>Ktedonobacteria</taxon>
        <taxon>Ktedonobacterales</taxon>
        <taxon>Thermosporotrichaceae</taxon>
        <taxon>Thermosporothrix</taxon>
    </lineage>
</organism>
<dbReference type="EMBL" id="QKUF01000023">
    <property type="protein sequence ID" value="PZW24041.1"/>
    <property type="molecule type" value="Genomic_DNA"/>
</dbReference>
<reference evidence="1 2" key="1">
    <citation type="submission" date="2018-06" db="EMBL/GenBank/DDBJ databases">
        <title>Genomic Encyclopedia of Archaeal and Bacterial Type Strains, Phase II (KMG-II): from individual species to whole genera.</title>
        <authorList>
            <person name="Goeker M."/>
        </authorList>
    </citation>
    <scope>NUCLEOTIDE SEQUENCE [LARGE SCALE GENOMIC DNA]</scope>
    <source>
        <strain evidence="1 2">ATCC BAA-1881</strain>
    </source>
</reference>
<evidence type="ECO:0000313" key="1">
    <source>
        <dbReference type="EMBL" id="PZW24041.1"/>
    </source>
</evidence>
<name>A0A326U9V6_THEHA</name>
<gene>
    <name evidence="1" type="ORF">EI42_04732</name>
</gene>
<dbReference type="AlphaFoldDB" id="A0A326U9V6"/>
<dbReference type="RefSeq" id="WP_111325041.1">
    <property type="nucleotide sequence ID" value="NZ_BIFX01000002.1"/>
</dbReference>
<proteinExistence type="predicted"/>
<evidence type="ECO:0000313" key="2">
    <source>
        <dbReference type="Proteomes" id="UP000248806"/>
    </source>
</evidence>
<sequence>MDVVTQALVAALTALASGIGQKVIDEGYNALKALIKKKHGEKSDVSQALEALEAKPKSTGRQATLQEELEAIHADQDEELVTAARQLLADIKQVPQGAQMVQQITGNYNAVVQGGGSATVHVNQHPKDQQA</sequence>
<dbReference type="Proteomes" id="UP000248806">
    <property type="component" value="Unassembled WGS sequence"/>
</dbReference>
<comment type="caution">
    <text evidence="1">The sequence shown here is derived from an EMBL/GenBank/DDBJ whole genome shotgun (WGS) entry which is preliminary data.</text>
</comment>